<feature type="compositionally biased region" description="Polar residues" evidence="1">
    <location>
        <begin position="57"/>
        <end position="84"/>
    </location>
</feature>
<evidence type="ECO:0000313" key="4">
    <source>
        <dbReference type="Proteomes" id="UP000327118"/>
    </source>
</evidence>
<gene>
    <name evidence="3" type="ORF">BDV28DRAFT_146683</name>
</gene>
<dbReference type="Pfam" id="PF25909">
    <property type="entry name" value="zf-C2H2_AHC1"/>
    <property type="match status" value="1"/>
</dbReference>
<feature type="region of interest" description="Disordered" evidence="1">
    <location>
        <begin position="372"/>
        <end position="439"/>
    </location>
</feature>
<feature type="compositionally biased region" description="Polar residues" evidence="1">
    <location>
        <begin position="374"/>
        <end position="387"/>
    </location>
</feature>
<keyword evidence="4" id="KW-1185">Reference proteome</keyword>
<feature type="compositionally biased region" description="Basic and acidic residues" evidence="1">
    <location>
        <begin position="557"/>
        <end position="566"/>
    </location>
</feature>
<feature type="compositionally biased region" description="Low complexity" evidence="1">
    <location>
        <begin position="596"/>
        <end position="605"/>
    </location>
</feature>
<dbReference type="OrthoDB" id="5355528at2759"/>
<dbReference type="AlphaFoldDB" id="A0A5N6ZFJ6"/>
<feature type="compositionally biased region" description="Polar residues" evidence="1">
    <location>
        <begin position="504"/>
        <end position="515"/>
    </location>
</feature>
<feature type="compositionally biased region" description="Low complexity" evidence="1">
    <location>
        <begin position="628"/>
        <end position="639"/>
    </location>
</feature>
<evidence type="ECO:0000256" key="1">
    <source>
        <dbReference type="SAM" id="MobiDB-lite"/>
    </source>
</evidence>
<evidence type="ECO:0000313" key="3">
    <source>
        <dbReference type="EMBL" id="KAE8354870.1"/>
    </source>
</evidence>
<feature type="domain" description="AHC1-like C2H2 zinc-finger" evidence="2">
    <location>
        <begin position="285"/>
        <end position="331"/>
    </location>
</feature>
<reference evidence="4" key="1">
    <citation type="submission" date="2019-04" db="EMBL/GenBank/DDBJ databases">
        <title>Friends and foes A comparative genomics studyof 23 Aspergillus species from section Flavi.</title>
        <authorList>
            <consortium name="DOE Joint Genome Institute"/>
            <person name="Kjaerbolling I."/>
            <person name="Vesth T."/>
            <person name="Frisvad J.C."/>
            <person name="Nybo J.L."/>
            <person name="Theobald S."/>
            <person name="Kildgaard S."/>
            <person name="Isbrandt T."/>
            <person name="Kuo A."/>
            <person name="Sato A."/>
            <person name="Lyhne E.K."/>
            <person name="Kogle M.E."/>
            <person name="Wiebenga A."/>
            <person name="Kun R.S."/>
            <person name="Lubbers R.J."/>
            <person name="Makela M.R."/>
            <person name="Barry K."/>
            <person name="Chovatia M."/>
            <person name="Clum A."/>
            <person name="Daum C."/>
            <person name="Haridas S."/>
            <person name="He G."/>
            <person name="LaButti K."/>
            <person name="Lipzen A."/>
            <person name="Mondo S."/>
            <person name="Riley R."/>
            <person name="Salamov A."/>
            <person name="Simmons B.A."/>
            <person name="Magnuson J.K."/>
            <person name="Henrissat B."/>
            <person name="Mortensen U.H."/>
            <person name="Larsen T.O."/>
            <person name="Devries R.P."/>
            <person name="Grigoriev I.V."/>
            <person name="Machida M."/>
            <person name="Baker S.E."/>
            <person name="Andersen M.R."/>
        </authorList>
    </citation>
    <scope>NUCLEOTIDE SEQUENCE [LARGE SCALE GENOMIC DNA]</scope>
    <source>
        <strain evidence="4">CBS 553.77</strain>
    </source>
</reference>
<feature type="compositionally biased region" description="Basic and acidic residues" evidence="1">
    <location>
        <begin position="488"/>
        <end position="499"/>
    </location>
</feature>
<proteinExistence type="predicted"/>
<sequence length="706" mass="74567">MLATSPHCAPPGVNSLALPQLKRKRSDSSDSTTGPDAPVATKLRADDTPGDQVAVDQDSSAVVNGVTMTSQEPTSLNDRASQLTKPLDTAHRRSSDPSGSPFAEQDATPRKVNVDRLRETLEAQLSLEVLLKHNELRLIDQEIAKCQVALEQLRRCAEIPYPGSQTIGQSVSNGTGMAVLAPGNGPPPLSPAPWGVTDGPYTRHYARWLLPNPRFDGGEIEPATPLSFGMPGTPLMEGRSTRGNSGDGGYWASKSRLQRGSGSLKLQSLPNGYPPPKEKAGPMIIRRKSDGVLVKLVCLDCRRDNFSSTQGFINHCRIAHNRNFASHDAAAVASGEPVEVDEAGAVIGGKNDTSSTAAAGYVHPLIRSAHVIESSKTPSVSETSGDNATPRKRSSSSRQASSVVETPRPSARPLPSQPNTPAAAKPSEDSFMGSPATPHLSSLMQLKGVGLDLHRLVGEAKTPIDLGAYSSDEGESDVEPAQPSVDVSHGDKKPAEARIGRQPMRTTAPQTGSRRPSSRKGVEKTSQKPLTLETLTPTRTTPYQSPYGAPSSAAPMDDLRQVDGVDRSANLSPNTIESNQAPSLVSDDDDYEVASDSDSPGPSSSEAGDHEEGFSHIDVEDDEDTAGSTTTSDPKSDPSMPGAAHPSASFSKPLRRGSAKKKDGLLSTSIVSLNRGKDEKRVSFASPDTSAATGKKDHQRKPSGGQ</sequence>
<dbReference type="EMBL" id="ML739063">
    <property type="protein sequence ID" value="KAE8354870.1"/>
    <property type="molecule type" value="Genomic_DNA"/>
</dbReference>
<evidence type="ECO:0000259" key="2">
    <source>
        <dbReference type="Pfam" id="PF25909"/>
    </source>
</evidence>
<accession>A0A5N6ZFJ6</accession>
<feature type="region of interest" description="Disordered" evidence="1">
    <location>
        <begin position="263"/>
        <end position="282"/>
    </location>
</feature>
<feature type="compositionally biased region" description="Basic residues" evidence="1">
    <location>
        <begin position="697"/>
        <end position="706"/>
    </location>
</feature>
<feature type="compositionally biased region" description="Low complexity" evidence="1">
    <location>
        <begin position="529"/>
        <end position="542"/>
    </location>
</feature>
<dbReference type="Proteomes" id="UP000327118">
    <property type="component" value="Unassembled WGS sequence"/>
</dbReference>
<feature type="compositionally biased region" description="Acidic residues" evidence="1">
    <location>
        <begin position="586"/>
        <end position="595"/>
    </location>
</feature>
<feature type="region of interest" description="Disordered" evidence="1">
    <location>
        <begin position="467"/>
        <end position="706"/>
    </location>
</feature>
<protein>
    <recommendedName>
        <fullName evidence="2">AHC1-like C2H2 zinc-finger domain-containing protein</fullName>
    </recommendedName>
</protein>
<feature type="compositionally biased region" description="Polar residues" evidence="1">
    <location>
        <begin position="569"/>
        <end position="583"/>
    </location>
</feature>
<name>A0A5N6ZFJ6_9EURO</name>
<feature type="region of interest" description="Disordered" evidence="1">
    <location>
        <begin position="1"/>
        <end position="111"/>
    </location>
</feature>
<feature type="compositionally biased region" description="Basic and acidic residues" evidence="1">
    <location>
        <begin position="607"/>
        <end position="618"/>
    </location>
</feature>
<organism evidence="3 4">
    <name type="scientific">Aspergillus coremiiformis</name>
    <dbReference type="NCBI Taxonomy" id="138285"/>
    <lineage>
        <taxon>Eukaryota</taxon>
        <taxon>Fungi</taxon>
        <taxon>Dikarya</taxon>
        <taxon>Ascomycota</taxon>
        <taxon>Pezizomycotina</taxon>
        <taxon>Eurotiomycetes</taxon>
        <taxon>Eurotiomycetidae</taxon>
        <taxon>Eurotiales</taxon>
        <taxon>Aspergillaceae</taxon>
        <taxon>Aspergillus</taxon>
        <taxon>Aspergillus subgen. Circumdati</taxon>
    </lineage>
</organism>
<dbReference type="InterPro" id="IPR058706">
    <property type="entry name" value="zf-C2H2_AHC1-like"/>
</dbReference>